<reference evidence="2 3" key="1">
    <citation type="submission" date="2017-07" db="EMBL/GenBank/DDBJ databases">
        <title>Draft sequence of Rhodococcus enclensis 23b-28.</title>
        <authorList>
            <person name="Besaury L."/>
            <person name="Sancelme M."/>
            <person name="Amato P."/>
            <person name="Lallement A."/>
            <person name="Delort A.-M."/>
        </authorList>
    </citation>
    <scope>NUCLEOTIDE SEQUENCE [LARGE SCALE GENOMIC DNA]</scope>
    <source>
        <strain evidence="2 3">23b-28</strain>
    </source>
</reference>
<feature type="compositionally biased region" description="Acidic residues" evidence="1">
    <location>
        <begin position="1"/>
        <end position="10"/>
    </location>
</feature>
<dbReference type="GeneID" id="57486252"/>
<evidence type="ECO:0000256" key="1">
    <source>
        <dbReference type="SAM" id="MobiDB-lite"/>
    </source>
</evidence>
<gene>
    <name evidence="2" type="ORF">CHR55_29905</name>
</gene>
<dbReference type="RefSeq" id="WP_021344742.1">
    <property type="nucleotide sequence ID" value="NZ_CP072108.1"/>
</dbReference>
<evidence type="ECO:0000313" key="3">
    <source>
        <dbReference type="Proteomes" id="UP000230886"/>
    </source>
</evidence>
<dbReference type="EMBL" id="NOVD01000049">
    <property type="protein sequence ID" value="PCK23543.1"/>
    <property type="molecule type" value="Genomic_DNA"/>
</dbReference>
<dbReference type="Proteomes" id="UP000230886">
    <property type="component" value="Unassembled WGS sequence"/>
</dbReference>
<evidence type="ECO:0000313" key="2">
    <source>
        <dbReference type="EMBL" id="PCK23543.1"/>
    </source>
</evidence>
<sequence length="107" mass="11959">MTFEEQDESTCESRPIADDGPFTLEVDGEIFTVTVRPGEPGASDYDWKSGPNEGYGFSSFHRVSYYSVLDRANSPSNEIQPETIDEHRASIRDFLSKVNPETGYIGD</sequence>
<protein>
    <submittedName>
        <fullName evidence="2">Uncharacterized protein</fullName>
    </submittedName>
</protein>
<accession>A0A1X0LMD0</accession>
<feature type="region of interest" description="Disordered" evidence="1">
    <location>
        <begin position="1"/>
        <end position="22"/>
    </location>
</feature>
<name>A0A1X0LMD0_RHOSG</name>
<accession>A0A2A5J1Z8</accession>
<dbReference type="AlphaFoldDB" id="A0A1X0LMD0"/>
<proteinExistence type="predicted"/>
<comment type="caution">
    <text evidence="2">The sequence shown here is derived from an EMBL/GenBank/DDBJ whole genome shotgun (WGS) entry which is preliminary data.</text>
</comment>
<organism evidence="2 3">
    <name type="scientific">Rhodococcus qingshengii</name>
    <dbReference type="NCBI Taxonomy" id="334542"/>
    <lineage>
        <taxon>Bacteria</taxon>
        <taxon>Bacillati</taxon>
        <taxon>Actinomycetota</taxon>
        <taxon>Actinomycetes</taxon>
        <taxon>Mycobacteriales</taxon>
        <taxon>Nocardiaceae</taxon>
        <taxon>Rhodococcus</taxon>
        <taxon>Rhodococcus erythropolis group</taxon>
    </lineage>
</organism>